<keyword evidence="1" id="KW-0472">Membrane</keyword>
<keyword evidence="1" id="KW-0812">Transmembrane</keyword>
<dbReference type="AlphaFoldDB" id="A0A9X2BRH3"/>
<name>A0A9X2BRH3_9BACL</name>
<comment type="caution">
    <text evidence="2">The sequence shown here is derived from an EMBL/GenBank/DDBJ whole genome shotgun (WGS) entry which is preliminary data.</text>
</comment>
<gene>
    <name evidence="2" type="ORF">M0651_09165</name>
</gene>
<proteinExistence type="predicted"/>
<accession>A0A9X2BRH3</accession>
<reference evidence="2" key="1">
    <citation type="submission" date="2022-04" db="EMBL/GenBank/DDBJ databases">
        <authorList>
            <person name="Seo M.-J."/>
        </authorList>
    </citation>
    <scope>NUCLEOTIDE SEQUENCE</scope>
    <source>
        <strain evidence="2">MBLB2552</strain>
    </source>
</reference>
<protein>
    <submittedName>
        <fullName evidence="2">Uncharacterized protein</fullName>
    </submittedName>
</protein>
<evidence type="ECO:0000256" key="1">
    <source>
        <dbReference type="SAM" id="Phobius"/>
    </source>
</evidence>
<organism evidence="2 3">
    <name type="scientific">Paenibacillus mellifer</name>
    <dbReference type="NCBI Taxonomy" id="2937794"/>
    <lineage>
        <taxon>Bacteria</taxon>
        <taxon>Bacillati</taxon>
        <taxon>Bacillota</taxon>
        <taxon>Bacilli</taxon>
        <taxon>Bacillales</taxon>
        <taxon>Paenibacillaceae</taxon>
        <taxon>Paenibacillus</taxon>
    </lineage>
</organism>
<dbReference type="Proteomes" id="UP001139534">
    <property type="component" value="Unassembled WGS sequence"/>
</dbReference>
<dbReference type="EMBL" id="JALPRK010000006">
    <property type="protein sequence ID" value="MCK8487340.1"/>
    <property type="molecule type" value="Genomic_DNA"/>
</dbReference>
<evidence type="ECO:0000313" key="3">
    <source>
        <dbReference type="Proteomes" id="UP001139534"/>
    </source>
</evidence>
<sequence>MNGRRQAAFRQEQGYALISVLLLVALLLVIGTLVMQSVTNSQGMVNISEDIVSAQADGETKLLIKLSELRTAIMALKNKDKVTLDDVKAAATPYVESGTVTLDKANQRYVAIVKADGVSDKITQTFRRKVEITLSFTPGDPSPGTGTGGYAVVSFGAMALNGTTINGNVYSAGAVANNQSKINGVLVSPTLPGGSSLTPPSRLEITSIVNQIDKELKTTKSALFSTPVTPLDFEVKANTKYTKSTVLNSIKLMSNVTLTVEGDLWVNGEVTMEANSSIVTSGIIYISGNLIISGGTSSKLQANLIKVNGTTNFNSDPTVNITGDFYGSTFNTGGTLLAKNIYLTGTMNGNLNGINQFALFAAGSVTLNNGNSPSTLTGSVYANGALTINGNDKVTINGIASPPAPPQKPSEIKFEEKNVVIN</sequence>
<evidence type="ECO:0000313" key="2">
    <source>
        <dbReference type="EMBL" id="MCK8487340.1"/>
    </source>
</evidence>
<keyword evidence="3" id="KW-1185">Reference proteome</keyword>
<feature type="transmembrane region" description="Helical" evidence="1">
    <location>
        <begin position="14"/>
        <end position="35"/>
    </location>
</feature>
<keyword evidence="1" id="KW-1133">Transmembrane helix</keyword>
<dbReference type="RefSeq" id="WP_248551541.1">
    <property type="nucleotide sequence ID" value="NZ_JALPRK010000006.1"/>
</dbReference>